<evidence type="ECO:0000259" key="8">
    <source>
        <dbReference type="Pfam" id="PF01447"/>
    </source>
</evidence>
<comment type="function">
    <text evidence="7">Extracellular zinc metalloprotease.</text>
</comment>
<evidence type="ECO:0000256" key="7">
    <source>
        <dbReference type="RuleBase" id="RU366073"/>
    </source>
</evidence>
<dbReference type="RefSeq" id="WP_289456672.1">
    <property type="nucleotide sequence ID" value="NZ_JAUCGQ010000003.1"/>
</dbReference>
<comment type="cofactor">
    <cofactor evidence="7">
        <name>Zn(2+)</name>
        <dbReference type="ChEBI" id="CHEBI:29105"/>
    </cofactor>
</comment>
<reference evidence="11 12" key="1">
    <citation type="submission" date="2023-06" db="EMBL/GenBank/DDBJ databases">
        <title>Cellulomonas sp. MW4 Whole genome sequence.</title>
        <authorList>
            <person name="Park S."/>
        </authorList>
    </citation>
    <scope>NUCLEOTIDE SEQUENCE [LARGE SCALE GENOMIC DNA]</scope>
    <source>
        <strain evidence="11 12">MW4</strain>
    </source>
</reference>
<feature type="domain" description="Protealysin N-terminal propeptide" evidence="10">
    <location>
        <begin position="10"/>
        <end position="35"/>
    </location>
</feature>
<comment type="similarity">
    <text evidence="1 7">Belongs to the peptidase M4 family.</text>
</comment>
<evidence type="ECO:0000259" key="10">
    <source>
        <dbReference type="Pfam" id="PF16485"/>
    </source>
</evidence>
<keyword evidence="4 7" id="KW-0378">Hydrolase</keyword>
<keyword evidence="7" id="KW-0964">Secreted</keyword>
<evidence type="ECO:0000256" key="5">
    <source>
        <dbReference type="ARBA" id="ARBA00022833"/>
    </source>
</evidence>
<dbReference type="PANTHER" id="PTHR43579">
    <property type="match status" value="1"/>
</dbReference>
<organism evidence="11 12">
    <name type="scientific">Cellulomonas alba</name>
    <dbReference type="NCBI Taxonomy" id="3053467"/>
    <lineage>
        <taxon>Bacteria</taxon>
        <taxon>Bacillati</taxon>
        <taxon>Actinomycetota</taxon>
        <taxon>Actinomycetes</taxon>
        <taxon>Micrococcales</taxon>
        <taxon>Cellulomonadaceae</taxon>
        <taxon>Cellulomonas</taxon>
    </lineage>
</organism>
<protein>
    <recommendedName>
        <fullName evidence="7">Neutral metalloproteinase</fullName>
        <ecNumber evidence="7">3.4.24.-</ecNumber>
    </recommendedName>
</protein>
<dbReference type="InterPro" id="IPR027268">
    <property type="entry name" value="Peptidase_M4/M1_CTD_sf"/>
</dbReference>
<sequence>MTDRHPFACIVPPHMLESIAENGSPEQREAARHTLRLSGALVGGRSEPTPPPVVPEALSQALTPTATVTIYTAGNRTALPGTVARTQHGPGGSDVAVDEAFDGLTATLRLYGGEFDRDSIDGRGMDLVGTVHYARDYDNAFWNGSQMVFGDGDGTLFNRFTIAVDVMGHELTHGVTQYSGGLDDGDQPGALNESVSDVFGSMVKQFHASPQQTSDEADWLIGAGLLASGVHGVALRSLKAPGTAYDDPVLGTDPQPADMTGFVEGGDPHVNSGIPNRAFYLAAVGLGGYSWERAGQVWYEVLTAADRPTGLTFADFAQRTVDAAVKAFGDDAARVVADAWQQVGIETTLPAA</sequence>
<feature type="domain" description="Peptidase M4 C-terminal" evidence="9">
    <location>
        <begin position="186"/>
        <end position="345"/>
    </location>
</feature>
<evidence type="ECO:0000313" key="12">
    <source>
        <dbReference type="Proteomes" id="UP001529338"/>
    </source>
</evidence>
<evidence type="ECO:0000256" key="4">
    <source>
        <dbReference type="ARBA" id="ARBA00022801"/>
    </source>
</evidence>
<dbReference type="InterPro" id="IPR001570">
    <property type="entry name" value="Peptidase_M4_C_domain"/>
</dbReference>
<dbReference type="InterPro" id="IPR032475">
    <property type="entry name" value="Protealysin_N_PP"/>
</dbReference>
<comment type="subcellular location">
    <subcellularLocation>
        <location evidence="7">Secreted</location>
    </subcellularLocation>
</comment>
<dbReference type="PRINTS" id="PR00730">
    <property type="entry name" value="THERMOLYSIN"/>
</dbReference>
<dbReference type="Gene3D" id="1.10.390.10">
    <property type="entry name" value="Neutral Protease Domain 2"/>
    <property type="match status" value="1"/>
</dbReference>
<keyword evidence="2 7" id="KW-0645">Protease</keyword>
<evidence type="ECO:0000313" key="11">
    <source>
        <dbReference type="EMBL" id="MDM7856472.1"/>
    </source>
</evidence>
<feature type="domain" description="Peptidase M4" evidence="8">
    <location>
        <begin position="69"/>
        <end position="177"/>
    </location>
</feature>
<evidence type="ECO:0000256" key="6">
    <source>
        <dbReference type="ARBA" id="ARBA00023049"/>
    </source>
</evidence>
<keyword evidence="3" id="KW-0479">Metal-binding</keyword>
<keyword evidence="6 7" id="KW-0482">Metalloprotease</keyword>
<gene>
    <name evidence="11" type="ORF">QRT04_16155</name>
</gene>
<evidence type="ECO:0000256" key="2">
    <source>
        <dbReference type="ARBA" id="ARBA00022670"/>
    </source>
</evidence>
<dbReference type="InterPro" id="IPR023612">
    <property type="entry name" value="Peptidase_M4"/>
</dbReference>
<keyword evidence="5 7" id="KW-0862">Zinc</keyword>
<dbReference type="InterPro" id="IPR013856">
    <property type="entry name" value="Peptidase_M4_domain"/>
</dbReference>
<dbReference type="Pfam" id="PF02868">
    <property type="entry name" value="Peptidase_M4_C"/>
    <property type="match status" value="1"/>
</dbReference>
<dbReference type="InterPro" id="IPR052759">
    <property type="entry name" value="Metalloprotease_M4"/>
</dbReference>
<dbReference type="CDD" id="cd09597">
    <property type="entry name" value="M4_TLP"/>
    <property type="match status" value="1"/>
</dbReference>
<dbReference type="SUPFAM" id="SSF55486">
    <property type="entry name" value="Metalloproteases ('zincins'), catalytic domain"/>
    <property type="match status" value="1"/>
</dbReference>
<dbReference type="EMBL" id="JAUCGQ010000003">
    <property type="protein sequence ID" value="MDM7856472.1"/>
    <property type="molecule type" value="Genomic_DNA"/>
</dbReference>
<evidence type="ECO:0000259" key="9">
    <source>
        <dbReference type="Pfam" id="PF02868"/>
    </source>
</evidence>
<evidence type="ECO:0000256" key="1">
    <source>
        <dbReference type="ARBA" id="ARBA00009388"/>
    </source>
</evidence>
<proteinExistence type="inferred from homology"/>
<dbReference type="Pfam" id="PF16485">
    <property type="entry name" value="PLN_propep"/>
    <property type="match status" value="1"/>
</dbReference>
<name>A0ABT7SLN5_9CELL</name>
<keyword evidence="12" id="KW-1185">Reference proteome</keyword>
<comment type="caution">
    <text evidence="11">The sequence shown here is derived from an EMBL/GenBank/DDBJ whole genome shotgun (WGS) entry which is preliminary data.</text>
</comment>
<evidence type="ECO:0000256" key="3">
    <source>
        <dbReference type="ARBA" id="ARBA00022723"/>
    </source>
</evidence>
<dbReference type="EC" id="3.4.24.-" evidence="7"/>
<dbReference type="PANTHER" id="PTHR43579:SF1">
    <property type="entry name" value="NEUTRAL METALLOPROTEINASE"/>
    <property type="match status" value="1"/>
</dbReference>
<dbReference type="Pfam" id="PF01447">
    <property type="entry name" value="Peptidase_M4"/>
    <property type="match status" value="1"/>
</dbReference>
<dbReference type="Gene3D" id="3.10.170.10">
    <property type="match status" value="1"/>
</dbReference>
<dbReference type="Proteomes" id="UP001529338">
    <property type="component" value="Unassembled WGS sequence"/>
</dbReference>
<accession>A0ABT7SLN5</accession>